<organism evidence="1 2">
    <name type="scientific">Pristionchus pacificus</name>
    <name type="common">Parasitic nematode worm</name>
    <dbReference type="NCBI Taxonomy" id="54126"/>
    <lineage>
        <taxon>Eukaryota</taxon>
        <taxon>Metazoa</taxon>
        <taxon>Ecdysozoa</taxon>
        <taxon>Nematoda</taxon>
        <taxon>Chromadorea</taxon>
        <taxon>Rhabditida</taxon>
        <taxon>Rhabditina</taxon>
        <taxon>Diplogasteromorpha</taxon>
        <taxon>Diplogasteroidea</taxon>
        <taxon>Neodiplogasteridae</taxon>
        <taxon>Pristionchus</taxon>
    </lineage>
</organism>
<dbReference type="AlphaFoldDB" id="A0A2A6BU25"/>
<keyword evidence="2" id="KW-1185">Reference proteome</keyword>
<protein>
    <submittedName>
        <fullName evidence="1">Uncharacterized protein</fullName>
    </submittedName>
</protein>
<name>A0A2A6BU25_PRIPA</name>
<accession>A0A8R1Y7T5</accession>
<dbReference type="EnsemblMetazoa" id="PPA05154.1">
    <property type="protein sequence ID" value="PPA05154.1"/>
    <property type="gene ID" value="WBGene00094708"/>
</dbReference>
<reference evidence="1" key="2">
    <citation type="submission" date="2022-06" db="UniProtKB">
        <authorList>
            <consortium name="EnsemblMetazoa"/>
        </authorList>
    </citation>
    <scope>IDENTIFICATION</scope>
    <source>
        <strain evidence="1">PS312</strain>
    </source>
</reference>
<gene>
    <name evidence="1" type="primary">WBGene00094708</name>
</gene>
<proteinExistence type="predicted"/>
<dbReference type="Proteomes" id="UP000005239">
    <property type="component" value="Unassembled WGS sequence"/>
</dbReference>
<accession>A0A2A6BU25</accession>
<evidence type="ECO:0000313" key="2">
    <source>
        <dbReference type="Proteomes" id="UP000005239"/>
    </source>
</evidence>
<sequence length="1253" mass="143036">MGGLHPCPDGVLRPGYVAPYYPYLFPRPYLAGIFVDYFQTLARYLGCEQLEFRHFPVDNSVCSPEECVNLLDGTIESGETFTYAVSTYLQYKDVFRYAYTVPAVMQEKIIFIEGCPADDIFTDTRLVFYTVYTYGALLAILLVIFLSIVVHYTRKTIARADPIGARTVGDFLGSFLLVIGTSLLIIIWNAAYNGNNTVTSGPRELTIPQLLRQVQNGMRTMLLGNSTTFYEGDEELLFGNGNYTFLDNINERLEYICTNPEIVSMFYTPESYRFTQLSNINRECRLQKIQPGRQHLPTAWLDKSVRTGDNFNFPLAKNTSRSTIEKMNWLLFTVYNSDNASLTLFQQATVHLRRTILKVEIALTNTMTPPIIDGRSFSLLQMELPLIFYFSGLVISFACLAVEVIYVPYLTRWLNDNSRAKAIVSSIFTSATSSFMNPPDVYRVSYTVPILMNMKVVFLERVPAIARDTRLIFYTVFEYDALIAIFVTLLILAIIDFLQSRLQKRYGNNSSFIERCNLPGAMTILFGLALLGFVYQAKYNGNNTAVKKETKTIQNAFSLIGAGRERFVFPDTSMFTDEEVQSITNNHPHVNINDDHYRLIDTCKHPSRTTLSAFYEAEVLLFSEMNDINRWCHLTSIPFDPRGGPLSVPWLDDSMVTGDDYQFVTSKQMPRKAVETLNFLILSVYNYDQQSSYLLRKYVSKLELAEQILNGDADFTVNESPFSMMQLEMPLIFLALGLTASWVVFLIENLCENGTLHLGFTQEAYPKLYYKEGRIVGYIEEFWRIVLKEVGCERLQFVNYDNLLYSCTTYKCLTLLDGAVERNEVFSNIPAMYFNHADVFDYRYSMPLLWNELMLVEGRNTTDRNEDNPDLIQFTVFQYDAFTLLILLLIAIKIVAYLFSELRKFQLQKPVLFDWMELLSACIVLIGTTFAMAVYQSDFKGNAATVAVEAATSFSEMIKSMQSGARRMILEDAATFTPQERQALFGRSTTVMGDTARRIRAVCSDPRLVTMVYDQESLVMTTMSDLMDSCLLKRIAYPRENENPVDWLTRSLKGADYGQIGMPRSTPRKIVDKINEISMKLFDPDLAALRPVSFSRISIPFTIYFTIITFTMLVFIIELVASYFCQSIEMYKKKRFISISIPIRASLIILGMSLLLIVYQSEFEGNAATRAVQNTMSKWTVQPDTATRIRAACADSSVVMQIGMPRETPFKVVERINEIAMKLFNWDLAELRPVSLARLSIPFTIFLIALRAF</sequence>
<evidence type="ECO:0000313" key="1">
    <source>
        <dbReference type="EnsemblMetazoa" id="PPA05154.1"/>
    </source>
</evidence>
<reference evidence="2" key="1">
    <citation type="journal article" date="2008" name="Nat. Genet.">
        <title>The Pristionchus pacificus genome provides a unique perspective on nematode lifestyle and parasitism.</title>
        <authorList>
            <person name="Dieterich C."/>
            <person name="Clifton S.W."/>
            <person name="Schuster L.N."/>
            <person name="Chinwalla A."/>
            <person name="Delehaunty K."/>
            <person name="Dinkelacker I."/>
            <person name="Fulton L."/>
            <person name="Fulton R."/>
            <person name="Godfrey J."/>
            <person name="Minx P."/>
            <person name="Mitreva M."/>
            <person name="Roeseler W."/>
            <person name="Tian H."/>
            <person name="Witte H."/>
            <person name="Yang S.P."/>
            <person name="Wilson R.K."/>
            <person name="Sommer R.J."/>
        </authorList>
    </citation>
    <scope>NUCLEOTIDE SEQUENCE [LARGE SCALE GENOMIC DNA]</scope>
    <source>
        <strain evidence="2">PS312</strain>
    </source>
</reference>